<accession>A0A2D0Q6T6</accession>
<evidence type="ECO:0000313" key="11">
    <source>
        <dbReference type="RefSeq" id="XP_017313421.1"/>
    </source>
</evidence>
<evidence type="ECO:0000256" key="4">
    <source>
        <dbReference type="ARBA" id="ARBA00022729"/>
    </source>
</evidence>
<feature type="compositionally biased region" description="Polar residues" evidence="7">
    <location>
        <begin position="182"/>
        <end position="202"/>
    </location>
</feature>
<dbReference type="CTD" id="4267"/>
<dbReference type="InterPro" id="IPR022078">
    <property type="entry name" value="CD99L2"/>
</dbReference>
<keyword evidence="4 9" id="KW-0732">Signal</keyword>
<dbReference type="PANTHER" id="PTHR15076:SF15">
    <property type="entry name" value="CD99 ANTIGEN"/>
    <property type="match status" value="1"/>
</dbReference>
<name>A0A2D0Q6T6_ICTPU</name>
<reference evidence="11" key="2">
    <citation type="submission" date="2025-08" db="UniProtKB">
        <authorList>
            <consortium name="RefSeq"/>
        </authorList>
    </citation>
    <scope>IDENTIFICATION</scope>
    <source>
        <tissue evidence="11">Blood</tissue>
    </source>
</reference>
<dbReference type="Pfam" id="PF12301">
    <property type="entry name" value="CD99L2"/>
    <property type="match status" value="1"/>
</dbReference>
<dbReference type="GO" id="GO:0034109">
    <property type="term" value="P:homotypic cell-cell adhesion"/>
    <property type="evidence" value="ECO:0007669"/>
    <property type="project" value="TreeGrafter"/>
</dbReference>
<keyword evidence="3 8" id="KW-0812">Transmembrane</keyword>
<dbReference type="OrthoDB" id="8963727at2759"/>
<dbReference type="GO" id="GO:0005886">
    <property type="term" value="C:plasma membrane"/>
    <property type="evidence" value="ECO:0007669"/>
    <property type="project" value="TreeGrafter"/>
</dbReference>
<dbReference type="GeneID" id="108258918"/>
<evidence type="ECO:0000256" key="9">
    <source>
        <dbReference type="SAM" id="SignalP"/>
    </source>
</evidence>
<protein>
    <submittedName>
        <fullName evidence="11">CD99 molecule isoform X1</fullName>
    </submittedName>
</protein>
<sequence>MCLQVAQLRRSCSQRKKNMTFYVWILLFGALVLTKAQDLDLSDALGDPDPTPKPAEKPPKPGGNDLDLSDALHPEAEKPKDKDPKQPAVPAQGGGDLSDSDLLDVGEDGYKPDPNRGGRAGDNTDNISDTQDDQPNAVEGGQMAGIISAVAVAIFGAASSYFAYQKKKLCFKVQGGADPESGRNQSGTQSDPQSFSSLLRTS</sequence>
<evidence type="ECO:0000256" key="6">
    <source>
        <dbReference type="ARBA" id="ARBA00023136"/>
    </source>
</evidence>
<keyword evidence="5 8" id="KW-1133">Transmembrane helix</keyword>
<comment type="subcellular location">
    <subcellularLocation>
        <location evidence="1">Membrane</location>
        <topology evidence="1">Single-pass type I membrane protein</topology>
    </subcellularLocation>
</comment>
<dbReference type="RefSeq" id="XP_017313421.1">
    <property type="nucleotide sequence ID" value="XM_017457932.3"/>
</dbReference>
<dbReference type="Proteomes" id="UP000221080">
    <property type="component" value="Chromosome 26"/>
</dbReference>
<feature type="signal peptide" evidence="9">
    <location>
        <begin position="1"/>
        <end position="36"/>
    </location>
</feature>
<evidence type="ECO:0000256" key="2">
    <source>
        <dbReference type="ARBA" id="ARBA00008763"/>
    </source>
</evidence>
<dbReference type="PANTHER" id="PTHR15076">
    <property type="entry name" value="CD99/MIC2 PROTEIN RELATED"/>
    <property type="match status" value="1"/>
</dbReference>
<evidence type="ECO:0000256" key="7">
    <source>
        <dbReference type="SAM" id="MobiDB-lite"/>
    </source>
</evidence>
<organism evidence="10 11">
    <name type="scientific">Ictalurus punctatus</name>
    <name type="common">Channel catfish</name>
    <name type="synonym">Silurus punctatus</name>
    <dbReference type="NCBI Taxonomy" id="7998"/>
    <lineage>
        <taxon>Eukaryota</taxon>
        <taxon>Metazoa</taxon>
        <taxon>Chordata</taxon>
        <taxon>Craniata</taxon>
        <taxon>Vertebrata</taxon>
        <taxon>Euteleostomi</taxon>
        <taxon>Actinopterygii</taxon>
        <taxon>Neopterygii</taxon>
        <taxon>Teleostei</taxon>
        <taxon>Ostariophysi</taxon>
        <taxon>Siluriformes</taxon>
        <taxon>Ictaluridae</taxon>
        <taxon>Ictalurus</taxon>
    </lineage>
</organism>
<feature type="region of interest" description="Disordered" evidence="7">
    <location>
        <begin position="174"/>
        <end position="202"/>
    </location>
</feature>
<evidence type="ECO:0000256" key="1">
    <source>
        <dbReference type="ARBA" id="ARBA00004479"/>
    </source>
</evidence>
<feature type="compositionally biased region" description="Acidic residues" evidence="7">
    <location>
        <begin position="98"/>
        <end position="107"/>
    </location>
</feature>
<dbReference type="AlphaFoldDB" id="A0A2D0Q6T6"/>
<comment type="similarity">
    <text evidence="2">Belongs to the CD99 family.</text>
</comment>
<feature type="compositionally biased region" description="Basic and acidic residues" evidence="7">
    <location>
        <begin position="70"/>
        <end position="85"/>
    </location>
</feature>
<keyword evidence="6 8" id="KW-0472">Membrane</keyword>
<feature type="region of interest" description="Disordered" evidence="7">
    <location>
        <begin position="42"/>
        <end position="139"/>
    </location>
</feature>
<feature type="transmembrane region" description="Helical" evidence="8">
    <location>
        <begin position="143"/>
        <end position="164"/>
    </location>
</feature>
<gene>
    <name evidence="11" type="primary">cd99</name>
</gene>
<evidence type="ECO:0000313" key="10">
    <source>
        <dbReference type="Proteomes" id="UP000221080"/>
    </source>
</evidence>
<reference evidence="10" key="1">
    <citation type="journal article" date="2016" name="Nat. Commun.">
        <title>The channel catfish genome sequence provides insights into the evolution of scale formation in teleosts.</title>
        <authorList>
            <person name="Liu Z."/>
            <person name="Liu S."/>
            <person name="Yao J."/>
            <person name="Bao L."/>
            <person name="Zhang J."/>
            <person name="Li Y."/>
            <person name="Jiang C."/>
            <person name="Sun L."/>
            <person name="Wang R."/>
            <person name="Zhang Y."/>
            <person name="Zhou T."/>
            <person name="Zeng Q."/>
            <person name="Fu Q."/>
            <person name="Gao S."/>
            <person name="Li N."/>
            <person name="Koren S."/>
            <person name="Jiang Y."/>
            <person name="Zimin A."/>
            <person name="Xu P."/>
            <person name="Phillippy A.M."/>
            <person name="Geng X."/>
            <person name="Song L."/>
            <person name="Sun F."/>
            <person name="Li C."/>
            <person name="Wang X."/>
            <person name="Chen A."/>
            <person name="Jin Y."/>
            <person name="Yuan Z."/>
            <person name="Yang Y."/>
            <person name="Tan S."/>
            <person name="Peatman E."/>
            <person name="Lu J."/>
            <person name="Qin Z."/>
            <person name="Dunham R."/>
            <person name="Li Z."/>
            <person name="Sonstegard T."/>
            <person name="Feng J."/>
            <person name="Danzmann R.G."/>
            <person name="Schroeder S."/>
            <person name="Scheffler B."/>
            <person name="Duke M.V."/>
            <person name="Ballard L."/>
            <person name="Kucuktas H."/>
            <person name="Kaltenboeck L."/>
            <person name="Liu H."/>
            <person name="Armbruster J."/>
            <person name="Xie Y."/>
            <person name="Kirby M.L."/>
            <person name="Tian Y."/>
            <person name="Flanagan M.E."/>
            <person name="Mu W."/>
            <person name="Waldbieser G.C."/>
        </authorList>
    </citation>
    <scope>NUCLEOTIDE SEQUENCE [LARGE SCALE GENOMIC DNA]</scope>
    <source>
        <strain evidence="10">SDA103</strain>
    </source>
</reference>
<evidence type="ECO:0000256" key="8">
    <source>
        <dbReference type="SAM" id="Phobius"/>
    </source>
</evidence>
<feature type="chain" id="PRO_5012519534" evidence="9">
    <location>
        <begin position="37"/>
        <end position="202"/>
    </location>
</feature>
<dbReference type="GO" id="GO:0072683">
    <property type="term" value="P:T cell extravasation"/>
    <property type="evidence" value="ECO:0007669"/>
    <property type="project" value="TreeGrafter"/>
</dbReference>
<proteinExistence type="inferred from homology"/>
<keyword evidence="10" id="KW-1185">Reference proteome</keyword>
<evidence type="ECO:0000256" key="3">
    <source>
        <dbReference type="ARBA" id="ARBA00022692"/>
    </source>
</evidence>
<dbReference type="GO" id="GO:2000391">
    <property type="term" value="P:positive regulation of neutrophil extravasation"/>
    <property type="evidence" value="ECO:0007669"/>
    <property type="project" value="TreeGrafter"/>
</dbReference>
<evidence type="ECO:0000256" key="5">
    <source>
        <dbReference type="ARBA" id="ARBA00022989"/>
    </source>
</evidence>